<keyword evidence="3" id="KW-1185">Reference proteome</keyword>
<reference evidence="2 3" key="1">
    <citation type="journal article" date="2021" name="Sci. Rep.">
        <title>The genome of the diatom Chaetoceros tenuissimus carries an ancient integrated fragment of an extant virus.</title>
        <authorList>
            <person name="Hongo Y."/>
            <person name="Kimura K."/>
            <person name="Takaki Y."/>
            <person name="Yoshida Y."/>
            <person name="Baba S."/>
            <person name="Kobayashi G."/>
            <person name="Nagasaki K."/>
            <person name="Hano T."/>
            <person name="Tomaru Y."/>
        </authorList>
    </citation>
    <scope>NUCLEOTIDE SEQUENCE [LARGE SCALE GENOMIC DNA]</scope>
    <source>
        <strain evidence="2 3">NIES-3715</strain>
    </source>
</reference>
<evidence type="ECO:0000313" key="3">
    <source>
        <dbReference type="Proteomes" id="UP001054902"/>
    </source>
</evidence>
<keyword evidence="1" id="KW-1133">Transmembrane helix</keyword>
<dbReference type="AlphaFoldDB" id="A0AAD3CVT2"/>
<dbReference type="EMBL" id="BLLK01000045">
    <property type="protein sequence ID" value="GFH51509.1"/>
    <property type="molecule type" value="Genomic_DNA"/>
</dbReference>
<comment type="caution">
    <text evidence="2">The sequence shown here is derived from an EMBL/GenBank/DDBJ whole genome shotgun (WGS) entry which is preliminary data.</text>
</comment>
<gene>
    <name evidence="2" type="ORF">CTEN210_07985</name>
</gene>
<sequence>MSAEEPSTTPSTFPVGAKVILQNLSATEFNGKIGVVKSSLENERQQVLLIQSGKRLGIKPVNLRYEPRTVNSLTISEIKTLLSLKEVTNVTGYDKSQLREMLKIKYDSDEVLIAAYLYTQQEKEANAPKPAGGARGGNMMDNMTPEQLRQQARMMRTMPPAQLRRMNPQFAGMSDAQLAMAANQMEMMANNPDMFNQMKQQVAGMSPEELQKIQKEGMRGMNNGAPAAGQQMNVNDMSPEQMKRQAEMMKSMDKDTIRSMNPQMANWNDQQIDMAINQMEAMANNPDMMKQMKEQMKGMKPEDIEKMKKMAADGNLTGEQAAGGMPSNPMDMLNNADPAQLKNMLKMVKENPQLMKDMLRSTNPAMADNMSDEQLQKTIDAFAGMDEKKLGWVLKAIGWLQEFKNSSKAKLLAFGVLGMFVFVMGMLIYLVKSSGSVEDTGAGLGNADEVPPVPNMDSEF</sequence>
<feature type="transmembrane region" description="Helical" evidence="1">
    <location>
        <begin position="411"/>
        <end position="431"/>
    </location>
</feature>
<protein>
    <submittedName>
        <fullName evidence="2">Uncharacterized protein</fullName>
    </submittedName>
</protein>
<organism evidence="2 3">
    <name type="scientific">Chaetoceros tenuissimus</name>
    <dbReference type="NCBI Taxonomy" id="426638"/>
    <lineage>
        <taxon>Eukaryota</taxon>
        <taxon>Sar</taxon>
        <taxon>Stramenopiles</taxon>
        <taxon>Ochrophyta</taxon>
        <taxon>Bacillariophyta</taxon>
        <taxon>Coscinodiscophyceae</taxon>
        <taxon>Chaetocerotophycidae</taxon>
        <taxon>Chaetocerotales</taxon>
        <taxon>Chaetocerotaceae</taxon>
        <taxon>Chaetoceros</taxon>
    </lineage>
</organism>
<evidence type="ECO:0000313" key="2">
    <source>
        <dbReference type="EMBL" id="GFH51509.1"/>
    </source>
</evidence>
<name>A0AAD3CVT2_9STRA</name>
<dbReference type="Proteomes" id="UP001054902">
    <property type="component" value="Unassembled WGS sequence"/>
</dbReference>
<proteinExistence type="predicted"/>
<keyword evidence="1" id="KW-0472">Membrane</keyword>
<accession>A0AAD3CVT2</accession>
<keyword evidence="1" id="KW-0812">Transmembrane</keyword>
<evidence type="ECO:0000256" key="1">
    <source>
        <dbReference type="SAM" id="Phobius"/>
    </source>
</evidence>